<evidence type="ECO:0000256" key="1">
    <source>
        <dbReference type="SAM" id="SignalP"/>
    </source>
</evidence>
<dbReference type="OrthoDB" id="2399191at2759"/>
<protein>
    <submittedName>
        <fullName evidence="2">Uncharacterized protein</fullName>
    </submittedName>
</protein>
<accession>A0A1L7WZ26</accession>
<dbReference type="Proteomes" id="UP000184330">
    <property type="component" value="Unassembled WGS sequence"/>
</dbReference>
<sequence length="708" mass="71411">MQFLTSFFSAFLLVAQCEAARVNRTRVSQSIMSKTATAVTASQTAAILNATVLDCFVTLPANPLTAAGLSTPFLLKAPCSQSVGTQQAFAEAAIFDPATGAISIYHPLIIDAGTQPAAAPVVPTLPAGAAVGLWFGFNGGTLQLLDTNGADANASPTLKGANCINGLPGTQGDVFGQVSWCNAQQWFTAANAGIASGKTVIPDLGVDKLGNACPTSRSFEITDACPSDNVPTQYLLLPSGQLAQDTAANRAANPGATVINNASDEALLTNILDPIIGCTPYTAPSVDNPGTNVPALALSELQASAKQAAPIGLVPLNDPDCLLTSSGTVSTAKTNAYRLGVNQPIVNTTATGALVPYCQDMVSVAPAFLKGFQTAFSNTASPDLGVGNNLFTFLSNRYLMSLTQLTCPPSAIPFQPVVCTLDGNGAATTCTITLTNGTTAATSAKAVSTLATSKASTSLKASSVATSVKVSSVTSSVKATSALTSVKATSVIASSVKASTTLTTSLKAGSTSAVTKALSTTTNAKAVSTTALTTALATSSKAVTTSRAHTRTIIVEIITFFIFLPALGSPPPGVTSNSSVAGFIVEEEIFIDLPRAAAAACTKQFNACAALAGSAFSGTDCLNQMQACQGVATSASTTAAAPATLTPTVTVPASGTGTVSVADLMQAVQSTDACAPVTVTATPTASVGTVVPRGLPGHLKAHQKFRYL</sequence>
<dbReference type="STRING" id="576137.A0A1L7WZ26"/>
<feature type="signal peptide" evidence="1">
    <location>
        <begin position="1"/>
        <end position="19"/>
    </location>
</feature>
<evidence type="ECO:0000313" key="2">
    <source>
        <dbReference type="EMBL" id="CZR58029.1"/>
    </source>
</evidence>
<feature type="chain" id="PRO_5012996106" evidence="1">
    <location>
        <begin position="20"/>
        <end position="708"/>
    </location>
</feature>
<keyword evidence="3" id="KW-1185">Reference proteome</keyword>
<dbReference type="EMBL" id="FJOG01000011">
    <property type="protein sequence ID" value="CZR58029.1"/>
    <property type="molecule type" value="Genomic_DNA"/>
</dbReference>
<reference evidence="2 3" key="1">
    <citation type="submission" date="2016-03" db="EMBL/GenBank/DDBJ databases">
        <authorList>
            <person name="Ploux O."/>
        </authorList>
    </citation>
    <scope>NUCLEOTIDE SEQUENCE [LARGE SCALE GENOMIC DNA]</scope>
    <source>
        <strain evidence="2 3">UAMH 11012</strain>
    </source>
</reference>
<name>A0A1L7WZ26_9HELO</name>
<gene>
    <name evidence="2" type="ORF">PAC_07919</name>
</gene>
<dbReference type="AlphaFoldDB" id="A0A1L7WZ26"/>
<evidence type="ECO:0000313" key="3">
    <source>
        <dbReference type="Proteomes" id="UP000184330"/>
    </source>
</evidence>
<organism evidence="2 3">
    <name type="scientific">Phialocephala subalpina</name>
    <dbReference type="NCBI Taxonomy" id="576137"/>
    <lineage>
        <taxon>Eukaryota</taxon>
        <taxon>Fungi</taxon>
        <taxon>Dikarya</taxon>
        <taxon>Ascomycota</taxon>
        <taxon>Pezizomycotina</taxon>
        <taxon>Leotiomycetes</taxon>
        <taxon>Helotiales</taxon>
        <taxon>Mollisiaceae</taxon>
        <taxon>Phialocephala</taxon>
        <taxon>Phialocephala fortinii species complex</taxon>
    </lineage>
</organism>
<proteinExistence type="predicted"/>
<keyword evidence="1" id="KW-0732">Signal</keyword>